<evidence type="ECO:0000313" key="1">
    <source>
        <dbReference type="EMBL" id="WPY01286.1"/>
    </source>
</evidence>
<organism evidence="1 2">
    <name type="scientific">Candidatus Trichorickettsia mobilis</name>
    <dbReference type="NCBI Taxonomy" id="1346319"/>
    <lineage>
        <taxon>Bacteria</taxon>
        <taxon>Pseudomonadati</taxon>
        <taxon>Pseudomonadota</taxon>
        <taxon>Alphaproteobacteria</taxon>
        <taxon>Rickettsiales</taxon>
        <taxon>Rickettsiaceae</taxon>
        <taxon>Rickettsieae</taxon>
        <taxon>Candidatus Trichorickettsia</taxon>
    </lineage>
</organism>
<dbReference type="PANTHER" id="PTHR35528">
    <property type="entry name" value="BLL1675 PROTEIN"/>
    <property type="match status" value="1"/>
</dbReference>
<dbReference type="EMBL" id="CP112932">
    <property type="protein sequence ID" value="WPY01286.1"/>
    <property type="molecule type" value="Genomic_DNA"/>
</dbReference>
<name>A0ABZ0UUV7_9RICK</name>
<keyword evidence="2" id="KW-1185">Reference proteome</keyword>
<accession>A0ABZ0UUV7</accession>
<dbReference type="Proteomes" id="UP001326613">
    <property type="component" value="Chromosome"/>
</dbReference>
<dbReference type="InterPro" id="IPR052183">
    <property type="entry name" value="IS_Transposase"/>
</dbReference>
<proteinExistence type="predicted"/>
<reference evidence="1 2" key="1">
    <citation type="submission" date="2022-10" db="EMBL/GenBank/DDBJ databases">
        <title>Host association and intracellularity evolved multiple times independently in the Rickettsiales.</title>
        <authorList>
            <person name="Castelli M."/>
            <person name="Nardi T."/>
            <person name="Gammuto L."/>
            <person name="Bellinzona G."/>
            <person name="Sabaneyeva E."/>
            <person name="Potekhin A."/>
            <person name="Serra V."/>
            <person name="Petroni G."/>
            <person name="Sassera D."/>
        </authorList>
    </citation>
    <scope>NUCLEOTIDE SEQUENCE [LARGE SCALE GENOMIC DNA]</scope>
    <source>
        <strain evidence="1 2">Kr 154-4</strain>
    </source>
</reference>
<protein>
    <submittedName>
        <fullName evidence="1">IS6 family transposase domain protein</fullName>
    </submittedName>
</protein>
<dbReference type="PANTHER" id="PTHR35528:SF3">
    <property type="entry name" value="BLL1675 PROTEIN"/>
    <property type="match status" value="1"/>
</dbReference>
<evidence type="ECO:0000313" key="2">
    <source>
        <dbReference type="Proteomes" id="UP001326613"/>
    </source>
</evidence>
<gene>
    <name evidence="1" type="ORF">Trichorick_01196</name>
</gene>
<sequence>MKCRFSLSYRDLEEMASIRGAQIDHATLQRWVIRFVPLIDTAVRKRKKPVGNSWRMDETYIKINLPASCFNSFFNTAIALITSR</sequence>